<evidence type="ECO:0000313" key="1">
    <source>
        <dbReference type="EMBL" id="QPF12095.1"/>
    </source>
</evidence>
<reference evidence="1 2" key="1">
    <citation type="submission" date="2020-09" db="EMBL/GenBank/DDBJ databases">
        <title>Resistance determinants and their genetic context in bacteria from a longitudinal study of pigs reared under conventional and antibiotic-free husbandry practices.</title>
        <authorList>
            <person name="Poulin-Laprade D."/>
            <person name="Brouard J.-S."/>
            <person name="Gagnon N."/>
            <person name="Turcotte A."/>
            <person name="Langlois A."/>
            <person name="Matte J.J."/>
            <person name="Carrillo C.D."/>
            <person name="Zaheer R."/>
            <person name="McAllister T."/>
            <person name="Topp E."/>
            <person name="Talbot G."/>
        </authorList>
    </citation>
    <scope>NUCLEOTIDE SEQUENCE [LARGE SCALE GENOMIC DNA]</scope>
    <source>
        <strain evidence="1 2">Res13-Abat-PEA21-P4-01-A</strain>
    </source>
</reference>
<proteinExistence type="predicted"/>
<accession>A0A7S8WBC8</accession>
<dbReference type="RefSeq" id="WP_109267461.1">
    <property type="nucleotide sequence ID" value="NZ_CP062919.1"/>
</dbReference>
<name>A0A7S8WBC8_ACIBA</name>
<sequence length="284" mass="31678">MAQNSPTTESIFDFFYLDNPKIKSFYAQLNGLGSLNTLKNTSQIGDTRKLEATVGVPTVTGGKLANDHTVNTTSEHLYDGIPTMPREMINRLDELGFINRELNDEMLGNLVLLEGRLGVTDIGVVKELVEPALNFYIKDLIKKNTKETRELAKTLKENTKEAANMIKGIPFGLEAKLLHDTGQKDEDTGVTLCNEVWMTLNRDEIVGTPTDLNFKHSEFLAGSWYVLGVLDALPFDNFTFNTDPNDFRDGVVSMIKMVREVAGRPQTAYGITPIAIFRVLKSKK</sequence>
<evidence type="ECO:0000313" key="2">
    <source>
        <dbReference type="Proteomes" id="UP000594659"/>
    </source>
</evidence>
<organism evidence="1 2">
    <name type="scientific">Acinetobacter baumannii</name>
    <dbReference type="NCBI Taxonomy" id="470"/>
    <lineage>
        <taxon>Bacteria</taxon>
        <taxon>Pseudomonadati</taxon>
        <taxon>Pseudomonadota</taxon>
        <taxon>Gammaproteobacteria</taxon>
        <taxon>Moraxellales</taxon>
        <taxon>Moraxellaceae</taxon>
        <taxon>Acinetobacter</taxon>
        <taxon>Acinetobacter calcoaceticus/baumannii complex</taxon>
    </lineage>
</organism>
<gene>
    <name evidence="1" type="ORF">IMO23_10660</name>
</gene>
<dbReference type="EMBL" id="CP062919">
    <property type="protein sequence ID" value="QPF12095.1"/>
    <property type="molecule type" value="Genomic_DNA"/>
</dbReference>
<dbReference type="AlphaFoldDB" id="A0A7S8WBC8"/>
<dbReference type="Proteomes" id="UP000594659">
    <property type="component" value="Chromosome"/>
</dbReference>
<protein>
    <submittedName>
        <fullName evidence="1">Uncharacterized protein</fullName>
    </submittedName>
</protein>